<dbReference type="EMBL" id="CZBE01000006">
    <property type="protein sequence ID" value="CUP55203.1"/>
    <property type="molecule type" value="Genomic_DNA"/>
</dbReference>
<dbReference type="OrthoDB" id="1936216at2"/>
<sequence>MTNYVNGPEIPMGLGMALAENLNAMEYFASLSPAQQQAVIERTHQIRSKQEMRSFVQSLPSTPPAIG</sequence>
<name>A0A174P2A9_9FIRM</name>
<protein>
    <submittedName>
        <fullName evidence="1">Uncharacterized protein</fullName>
    </submittedName>
</protein>
<evidence type="ECO:0000313" key="4">
    <source>
        <dbReference type="Proteomes" id="UP000260828"/>
    </source>
</evidence>
<dbReference type="RefSeq" id="WP_034552484.1">
    <property type="nucleotide sequence ID" value="NZ_CABIWA010000003.1"/>
</dbReference>
<evidence type="ECO:0000313" key="2">
    <source>
        <dbReference type="EMBL" id="RGE70031.1"/>
    </source>
</evidence>
<accession>A0A174P2A9</accession>
<dbReference type="GeneID" id="72465195"/>
<evidence type="ECO:0000313" key="3">
    <source>
        <dbReference type="Proteomes" id="UP000095765"/>
    </source>
</evidence>
<reference evidence="1 3" key="1">
    <citation type="submission" date="2015-09" db="EMBL/GenBank/DDBJ databases">
        <authorList>
            <consortium name="Pathogen Informatics"/>
        </authorList>
    </citation>
    <scope>NUCLEOTIDE SEQUENCE [LARGE SCALE GENOMIC DNA]</scope>
    <source>
        <strain evidence="1 3">2789STDY5834939</strain>
    </source>
</reference>
<reference evidence="2 4" key="2">
    <citation type="submission" date="2018-08" db="EMBL/GenBank/DDBJ databases">
        <title>A genome reference for cultivated species of the human gut microbiota.</title>
        <authorList>
            <person name="Zou Y."/>
            <person name="Xue W."/>
            <person name="Luo G."/>
        </authorList>
    </citation>
    <scope>NUCLEOTIDE SEQUENCE [LARGE SCALE GENOMIC DNA]</scope>
    <source>
        <strain evidence="2 4">TF05-12AC</strain>
    </source>
</reference>
<dbReference type="AlphaFoldDB" id="A0A174P2A9"/>
<gene>
    <name evidence="2" type="ORF">DXC40_02935</name>
    <name evidence="1" type="ORF">ERS852551_01171</name>
</gene>
<dbReference type="EMBL" id="QVME01000001">
    <property type="protein sequence ID" value="RGE70031.1"/>
    <property type="molecule type" value="Genomic_DNA"/>
</dbReference>
<evidence type="ECO:0000313" key="1">
    <source>
        <dbReference type="EMBL" id="CUP55203.1"/>
    </source>
</evidence>
<organism evidence="1 3">
    <name type="scientific">Anaerotruncus colihominis</name>
    <dbReference type="NCBI Taxonomy" id="169435"/>
    <lineage>
        <taxon>Bacteria</taxon>
        <taxon>Bacillati</taxon>
        <taxon>Bacillota</taxon>
        <taxon>Clostridia</taxon>
        <taxon>Eubacteriales</taxon>
        <taxon>Oscillospiraceae</taxon>
        <taxon>Anaerotruncus</taxon>
    </lineage>
</organism>
<dbReference type="Proteomes" id="UP000095765">
    <property type="component" value="Unassembled WGS sequence"/>
</dbReference>
<proteinExistence type="predicted"/>
<dbReference type="Proteomes" id="UP000260828">
    <property type="component" value="Unassembled WGS sequence"/>
</dbReference>